<feature type="region of interest" description="Disordered" evidence="1">
    <location>
        <begin position="315"/>
        <end position="377"/>
    </location>
</feature>
<dbReference type="EMBL" id="KZ998078">
    <property type="protein sequence ID" value="RKO86580.1"/>
    <property type="molecule type" value="Genomic_DNA"/>
</dbReference>
<feature type="compositionally biased region" description="Polar residues" evidence="1">
    <location>
        <begin position="339"/>
        <end position="351"/>
    </location>
</feature>
<dbReference type="Proteomes" id="UP000269721">
    <property type="component" value="Unassembled WGS sequence"/>
</dbReference>
<evidence type="ECO:0000256" key="2">
    <source>
        <dbReference type="SAM" id="SignalP"/>
    </source>
</evidence>
<gene>
    <name evidence="3" type="ORF">BDK51DRAFT_44095</name>
</gene>
<proteinExistence type="predicted"/>
<evidence type="ECO:0000313" key="3">
    <source>
        <dbReference type="EMBL" id="RKO86580.1"/>
    </source>
</evidence>
<keyword evidence="2" id="KW-0732">Signal</keyword>
<feature type="compositionally biased region" description="Low complexity" evidence="1">
    <location>
        <begin position="322"/>
        <end position="331"/>
    </location>
</feature>
<keyword evidence="4" id="KW-1185">Reference proteome</keyword>
<evidence type="ECO:0000256" key="1">
    <source>
        <dbReference type="SAM" id="MobiDB-lite"/>
    </source>
</evidence>
<evidence type="ECO:0000313" key="4">
    <source>
        <dbReference type="Proteomes" id="UP000269721"/>
    </source>
</evidence>
<accession>A0A4P9W748</accession>
<feature type="signal peptide" evidence="2">
    <location>
        <begin position="1"/>
        <end position="22"/>
    </location>
</feature>
<dbReference type="AlphaFoldDB" id="A0A4P9W748"/>
<protein>
    <submittedName>
        <fullName evidence="3">Uncharacterized protein</fullName>
    </submittedName>
</protein>
<feature type="chain" id="PRO_5020689956" evidence="2">
    <location>
        <begin position="23"/>
        <end position="537"/>
    </location>
</feature>
<feature type="compositionally biased region" description="Basic and acidic residues" evidence="1">
    <location>
        <begin position="352"/>
        <end position="368"/>
    </location>
</feature>
<reference evidence="4" key="1">
    <citation type="journal article" date="2018" name="Nat. Microbiol.">
        <title>Leveraging single-cell genomics to expand the fungal tree of life.</title>
        <authorList>
            <person name="Ahrendt S.R."/>
            <person name="Quandt C.A."/>
            <person name="Ciobanu D."/>
            <person name="Clum A."/>
            <person name="Salamov A."/>
            <person name="Andreopoulos B."/>
            <person name="Cheng J.F."/>
            <person name="Woyke T."/>
            <person name="Pelin A."/>
            <person name="Henrissat B."/>
            <person name="Reynolds N.K."/>
            <person name="Benny G.L."/>
            <person name="Smith M.E."/>
            <person name="James T.Y."/>
            <person name="Grigoriev I.V."/>
        </authorList>
    </citation>
    <scope>NUCLEOTIDE SEQUENCE [LARGE SCALE GENOMIC DNA]</scope>
</reference>
<sequence length="537" mass="58784">MNHTWPRSSVLLPLNLHVVVEALEGAKGASTFHFLPQAPGLHVCDLDGLVGIGASEYDMRWIQPPGGGGLGRPPPSFPLSSSKSSASRDPRARPAPLQDSKRSRVSSTSSLSWNDSWFVSKERRTFLAHSPNTPPSIRSAASAFSPSLQLPPRGCECASKGVTKPPCPTVTFLRRCCFVLMMREAGPVLPPTPPPSHLSDFVRLSPFTSDQPAFANCSHFRRRVEWPVAIYSDTAASILVEDKWLSTAPVRCEPGKGISAAAVLHVINVALNFVAPKALTPRNAQLRLVDSPAPLDYIHTNIQYILVVNHLCRPRPRKRPHSPSSSRSSHSCVGKRARTSTSADDGPLTSSGDDRSAQQEAEVGKDDATATALPGAAPSDYSASLGTALKDQLHTLPHPFQHNFTHRTGGANYRATATGFDHPTNGFICRAGLYASFKAHIWGVWEDPEDKVRKVWKFAPGEDMVTHDAPPLMAPLDPRIKAPIPFPPPFIWPYHFEECVRQYVRLQGRTMTTCVRATSKSLGRKRGRMRRRRAGII</sequence>
<organism evidence="3 4">
    <name type="scientific">Blyttiomyces helicus</name>
    <dbReference type="NCBI Taxonomy" id="388810"/>
    <lineage>
        <taxon>Eukaryota</taxon>
        <taxon>Fungi</taxon>
        <taxon>Fungi incertae sedis</taxon>
        <taxon>Chytridiomycota</taxon>
        <taxon>Chytridiomycota incertae sedis</taxon>
        <taxon>Chytridiomycetes</taxon>
        <taxon>Chytridiomycetes incertae sedis</taxon>
        <taxon>Blyttiomyces</taxon>
    </lineage>
</organism>
<feature type="region of interest" description="Disordered" evidence="1">
    <location>
        <begin position="63"/>
        <end position="106"/>
    </location>
</feature>
<name>A0A4P9W748_9FUNG</name>